<dbReference type="Pfam" id="PF08220">
    <property type="entry name" value="HTH_DeoR"/>
    <property type="match status" value="1"/>
</dbReference>
<dbReference type="InterPro" id="IPR001034">
    <property type="entry name" value="DeoR_HTH"/>
</dbReference>
<dbReference type="PROSITE" id="PS51000">
    <property type="entry name" value="HTH_DEOR_2"/>
    <property type="match status" value="1"/>
</dbReference>
<name>A0ABS4JS77_9FIRM</name>
<dbReference type="EMBL" id="JAGGLG010000007">
    <property type="protein sequence ID" value="MBP2017820.1"/>
    <property type="molecule type" value="Genomic_DNA"/>
</dbReference>
<evidence type="ECO:0000313" key="5">
    <source>
        <dbReference type="EMBL" id="MBP2017820.1"/>
    </source>
</evidence>
<dbReference type="PANTHER" id="PTHR30363:SF44">
    <property type="entry name" value="AGA OPERON TRANSCRIPTIONAL REPRESSOR-RELATED"/>
    <property type="match status" value="1"/>
</dbReference>
<dbReference type="RefSeq" id="WP_209465959.1">
    <property type="nucleotide sequence ID" value="NZ_JAGGLG010000007.1"/>
</dbReference>
<keyword evidence="2" id="KW-0238">DNA-binding</keyword>
<sequence length="254" mass="27266">MFPEERKRRILERVRSGASVTVQDLSQAFGVSESTIRRDLRELEREGLLERTHGGAVPADPTREEPSYFEKTDQNRAEKVAIARVAAGMVHDGASIILDAGTTTLEIARLLKDRRNLTVVTNAYPIAAELADAPGVEVIVTGGSVRGNTLALVGPLAEQALEQVNVDMVFLGTNGIDLERGLTTPTPAEASVKRRMIASARKVVVVADSSKVGRVAFATVAPVAGMHMLISDRGMDQRFAAELVARGVQVLTAE</sequence>
<evidence type="ECO:0000256" key="2">
    <source>
        <dbReference type="ARBA" id="ARBA00023125"/>
    </source>
</evidence>
<protein>
    <submittedName>
        <fullName evidence="5">DeoR family fructose operon transcriptional repressor</fullName>
    </submittedName>
</protein>
<keyword evidence="6" id="KW-1185">Reference proteome</keyword>
<dbReference type="InterPro" id="IPR014036">
    <property type="entry name" value="DeoR-like_C"/>
</dbReference>
<dbReference type="InterPro" id="IPR050313">
    <property type="entry name" value="Carb_Metab_HTH_regulators"/>
</dbReference>
<dbReference type="PROSITE" id="PS00894">
    <property type="entry name" value="HTH_DEOR_1"/>
    <property type="match status" value="1"/>
</dbReference>
<dbReference type="InterPro" id="IPR036390">
    <property type="entry name" value="WH_DNA-bd_sf"/>
</dbReference>
<evidence type="ECO:0000313" key="6">
    <source>
        <dbReference type="Proteomes" id="UP001519289"/>
    </source>
</evidence>
<dbReference type="PANTHER" id="PTHR30363">
    <property type="entry name" value="HTH-TYPE TRANSCRIPTIONAL REGULATOR SRLR-RELATED"/>
    <property type="match status" value="1"/>
</dbReference>
<keyword evidence="3" id="KW-0804">Transcription</keyword>
<proteinExistence type="predicted"/>
<gene>
    <name evidence="5" type="ORF">J2Z79_001205</name>
</gene>
<dbReference type="SMART" id="SM01134">
    <property type="entry name" value="DeoRC"/>
    <property type="match status" value="1"/>
</dbReference>
<dbReference type="SUPFAM" id="SSF100950">
    <property type="entry name" value="NagB/RpiA/CoA transferase-like"/>
    <property type="match status" value="1"/>
</dbReference>
<dbReference type="InterPro" id="IPR018356">
    <property type="entry name" value="Tscrpt_reg_HTH_DeoR_CS"/>
</dbReference>
<dbReference type="InterPro" id="IPR037171">
    <property type="entry name" value="NagB/RpiA_transferase-like"/>
</dbReference>
<reference evidence="5 6" key="1">
    <citation type="submission" date="2021-03" db="EMBL/GenBank/DDBJ databases">
        <title>Genomic Encyclopedia of Type Strains, Phase IV (KMG-IV): sequencing the most valuable type-strain genomes for metagenomic binning, comparative biology and taxonomic classification.</title>
        <authorList>
            <person name="Goeker M."/>
        </authorList>
    </citation>
    <scope>NUCLEOTIDE SEQUENCE [LARGE SCALE GENOMIC DNA]</scope>
    <source>
        <strain evidence="5 6">DSM 27138</strain>
    </source>
</reference>
<organism evidence="5 6">
    <name type="scientific">Symbiobacterium terraclitae</name>
    <dbReference type="NCBI Taxonomy" id="557451"/>
    <lineage>
        <taxon>Bacteria</taxon>
        <taxon>Bacillati</taxon>
        <taxon>Bacillota</taxon>
        <taxon>Clostridia</taxon>
        <taxon>Eubacteriales</taxon>
        <taxon>Symbiobacteriaceae</taxon>
        <taxon>Symbiobacterium</taxon>
    </lineage>
</organism>
<keyword evidence="1" id="KW-0805">Transcription regulation</keyword>
<accession>A0ABS4JS77</accession>
<feature type="domain" description="HTH deoR-type" evidence="4">
    <location>
        <begin position="3"/>
        <end position="58"/>
    </location>
</feature>
<dbReference type="InterPro" id="IPR036388">
    <property type="entry name" value="WH-like_DNA-bd_sf"/>
</dbReference>
<dbReference type="Gene3D" id="3.40.50.1360">
    <property type="match status" value="1"/>
</dbReference>
<dbReference type="PRINTS" id="PR00037">
    <property type="entry name" value="HTHLACR"/>
</dbReference>
<dbReference type="SUPFAM" id="SSF46785">
    <property type="entry name" value="Winged helix' DNA-binding domain"/>
    <property type="match status" value="1"/>
</dbReference>
<evidence type="ECO:0000256" key="1">
    <source>
        <dbReference type="ARBA" id="ARBA00023015"/>
    </source>
</evidence>
<evidence type="ECO:0000259" key="4">
    <source>
        <dbReference type="PROSITE" id="PS51000"/>
    </source>
</evidence>
<dbReference type="Proteomes" id="UP001519289">
    <property type="component" value="Unassembled WGS sequence"/>
</dbReference>
<evidence type="ECO:0000256" key="3">
    <source>
        <dbReference type="ARBA" id="ARBA00023163"/>
    </source>
</evidence>
<comment type="caution">
    <text evidence="5">The sequence shown here is derived from an EMBL/GenBank/DDBJ whole genome shotgun (WGS) entry which is preliminary data.</text>
</comment>
<dbReference type="Pfam" id="PF00455">
    <property type="entry name" value="DeoRC"/>
    <property type="match status" value="1"/>
</dbReference>
<dbReference type="SMART" id="SM00420">
    <property type="entry name" value="HTH_DEOR"/>
    <property type="match status" value="1"/>
</dbReference>
<dbReference type="Gene3D" id="1.10.10.10">
    <property type="entry name" value="Winged helix-like DNA-binding domain superfamily/Winged helix DNA-binding domain"/>
    <property type="match status" value="1"/>
</dbReference>